<keyword evidence="2" id="KW-0812">Transmembrane</keyword>
<name>A0ABW1K9X8_9ACTN</name>
<evidence type="ECO:0000256" key="1">
    <source>
        <dbReference type="SAM" id="MobiDB-lite"/>
    </source>
</evidence>
<feature type="region of interest" description="Disordered" evidence="1">
    <location>
        <begin position="1"/>
        <end position="23"/>
    </location>
</feature>
<comment type="caution">
    <text evidence="3">The sequence shown here is derived from an EMBL/GenBank/DDBJ whole genome shotgun (WGS) entry which is preliminary data.</text>
</comment>
<accession>A0ABW1K9X8</accession>
<gene>
    <name evidence="3" type="ORF">ACFP2T_16575</name>
</gene>
<evidence type="ECO:0000256" key="2">
    <source>
        <dbReference type="SAM" id="Phobius"/>
    </source>
</evidence>
<dbReference type="InterPro" id="IPR036390">
    <property type="entry name" value="WH_DNA-bd_sf"/>
</dbReference>
<keyword evidence="2" id="KW-1133">Transmembrane helix</keyword>
<dbReference type="EMBL" id="JBHSPR010000010">
    <property type="protein sequence ID" value="MFC6017818.1"/>
    <property type="molecule type" value="Genomic_DNA"/>
</dbReference>
<sequence>MSTTTTTEVPADQQAPPAPPVVGGLRPQLAPHAAVGALVVAAGAARIATHLVGDEQTVATWVAGTAFVIAVVAATQVRRRVFDKRARRRALTFVAVAAGWLTAVTLTGLSLGAIGVLMALGYALSMHWWRQHPLAMIQPKASRSEYQRLWSENIGCSDGCLTGSRLANPEPIDAGIRYTLRLRPGRQHLGMVLDKLSTIRGGLKLRPDQELIAEQHPTEPEPSVLLTIVTRSPIKQTVFWPGPCAFNSVTGEVQLGPYADGEGAASWHVYTETRLLGGYLQGGTNGGKSRTMEMLALTIAASESHPTVILYADGQGGASSPMLMDHADVRARTAEECLSMLEGLYLVMQLRQDENSVWKLRGFSPSVDRPGLLVFIDECHKRLHKTHNSLYWARTQFLVAAIASEGGKVGVAPVLASQQSTLDAFGGAGSDYSEKIRSNLLSGNGLIFKGKDPNVKEVFGVDVNPKKFPDLPGYAYVANTRPGSRLAPFRSCYLTDEMAEEWPGRITWRSLDAGSAAAWGASYLHRHELADASLEAARQRIADRRAGVIMRESVVETQPIAPPADAALTVFGATEFPSWAAMEAQARQEARRQLGPGHERVLDAIRSGHQKPGQIGDATKYSDRQVYNLLGELMEAGFVRRVVPDGGKLGYYVPVEQAA</sequence>
<proteinExistence type="predicted"/>
<keyword evidence="2" id="KW-0472">Membrane</keyword>
<dbReference type="Proteomes" id="UP001596203">
    <property type="component" value="Unassembled WGS sequence"/>
</dbReference>
<feature type="transmembrane region" description="Helical" evidence="2">
    <location>
        <begin position="58"/>
        <end position="78"/>
    </location>
</feature>
<evidence type="ECO:0000313" key="4">
    <source>
        <dbReference type="Proteomes" id="UP001596203"/>
    </source>
</evidence>
<dbReference type="SUPFAM" id="SSF46785">
    <property type="entry name" value="Winged helix' DNA-binding domain"/>
    <property type="match status" value="1"/>
</dbReference>
<feature type="transmembrane region" description="Helical" evidence="2">
    <location>
        <begin position="90"/>
        <end position="123"/>
    </location>
</feature>
<dbReference type="InterPro" id="IPR027417">
    <property type="entry name" value="P-loop_NTPase"/>
</dbReference>
<protein>
    <recommendedName>
        <fullName evidence="5">FtsK domain-containing protein</fullName>
    </recommendedName>
</protein>
<evidence type="ECO:0008006" key="5">
    <source>
        <dbReference type="Google" id="ProtNLM"/>
    </source>
</evidence>
<keyword evidence="4" id="KW-1185">Reference proteome</keyword>
<organism evidence="3 4">
    <name type="scientific">Plantactinospora solaniradicis</name>
    <dbReference type="NCBI Taxonomy" id="1723736"/>
    <lineage>
        <taxon>Bacteria</taxon>
        <taxon>Bacillati</taxon>
        <taxon>Actinomycetota</taxon>
        <taxon>Actinomycetes</taxon>
        <taxon>Micromonosporales</taxon>
        <taxon>Micromonosporaceae</taxon>
        <taxon>Plantactinospora</taxon>
    </lineage>
</organism>
<reference evidence="4" key="1">
    <citation type="journal article" date="2019" name="Int. J. Syst. Evol. Microbiol.">
        <title>The Global Catalogue of Microorganisms (GCM) 10K type strain sequencing project: providing services to taxonomists for standard genome sequencing and annotation.</title>
        <authorList>
            <consortium name="The Broad Institute Genomics Platform"/>
            <consortium name="The Broad Institute Genome Sequencing Center for Infectious Disease"/>
            <person name="Wu L."/>
            <person name="Ma J."/>
        </authorList>
    </citation>
    <scope>NUCLEOTIDE SEQUENCE [LARGE SCALE GENOMIC DNA]</scope>
    <source>
        <strain evidence="4">ZS-35-S2</strain>
    </source>
</reference>
<dbReference type="Gene3D" id="3.40.50.300">
    <property type="entry name" value="P-loop containing nucleotide triphosphate hydrolases"/>
    <property type="match status" value="1"/>
</dbReference>
<dbReference type="RefSeq" id="WP_377422376.1">
    <property type="nucleotide sequence ID" value="NZ_JBHSPR010000010.1"/>
</dbReference>
<evidence type="ECO:0000313" key="3">
    <source>
        <dbReference type="EMBL" id="MFC6017818.1"/>
    </source>
</evidence>